<name>A0A8B9GHP8_9PSIT</name>
<reference evidence="2" key="1">
    <citation type="submission" date="2025-08" db="UniProtKB">
        <authorList>
            <consortium name="Ensembl"/>
        </authorList>
    </citation>
    <scope>IDENTIFICATION</scope>
</reference>
<dbReference type="InterPro" id="IPR028131">
    <property type="entry name" value="VASH1"/>
</dbReference>
<evidence type="ECO:0000313" key="3">
    <source>
        <dbReference type="Proteomes" id="UP000694522"/>
    </source>
</evidence>
<reference evidence="2" key="2">
    <citation type="submission" date="2025-09" db="UniProtKB">
        <authorList>
            <consortium name="Ensembl"/>
        </authorList>
    </citation>
    <scope>IDENTIFICATION</scope>
</reference>
<dbReference type="AlphaFoldDB" id="A0A8B9GHP8"/>
<protein>
    <recommendedName>
        <fullName evidence="4">Vasohibin-1</fullName>
    </recommendedName>
</protein>
<accession>A0A8B9GHP8</accession>
<evidence type="ECO:0000313" key="2">
    <source>
        <dbReference type="Ensembl" id="ENSACOP00000023773.1"/>
    </source>
</evidence>
<evidence type="ECO:0008006" key="4">
    <source>
        <dbReference type="Google" id="ProtNLM"/>
    </source>
</evidence>
<dbReference type="PANTHER" id="PTHR15750">
    <property type="entry name" value="VASOHIBIN-1-LIKE ISOFORM X2"/>
    <property type="match status" value="1"/>
</dbReference>
<proteinExistence type="predicted"/>
<dbReference type="Pfam" id="PF14822">
    <property type="entry name" value="Vasohibin"/>
    <property type="match status" value="1"/>
</dbReference>
<evidence type="ECO:0000256" key="1">
    <source>
        <dbReference type="SAM" id="MobiDB-lite"/>
    </source>
</evidence>
<dbReference type="GO" id="GO:0005737">
    <property type="term" value="C:cytoplasm"/>
    <property type="evidence" value="ECO:0007669"/>
    <property type="project" value="InterPro"/>
</dbReference>
<organism evidence="2 3">
    <name type="scientific">Amazona collaria</name>
    <name type="common">yellow-billed parrot</name>
    <dbReference type="NCBI Taxonomy" id="241587"/>
    <lineage>
        <taxon>Eukaryota</taxon>
        <taxon>Metazoa</taxon>
        <taxon>Chordata</taxon>
        <taxon>Craniata</taxon>
        <taxon>Vertebrata</taxon>
        <taxon>Euteleostomi</taxon>
        <taxon>Archelosauria</taxon>
        <taxon>Archosauria</taxon>
        <taxon>Dinosauria</taxon>
        <taxon>Saurischia</taxon>
        <taxon>Theropoda</taxon>
        <taxon>Coelurosauria</taxon>
        <taxon>Aves</taxon>
        <taxon>Neognathae</taxon>
        <taxon>Neoaves</taxon>
        <taxon>Telluraves</taxon>
        <taxon>Australaves</taxon>
        <taxon>Psittaciformes</taxon>
        <taxon>Psittacidae</taxon>
        <taxon>Amazona</taxon>
    </lineage>
</organism>
<sequence length="122" mass="12742">MTGAAAVGGGPGRTRRAAAGKDGGRSRSAQPRAAGGGGGSEEEEQEQQRDGGSLFLVNKSGFPMDGQTWERMWGHVERVHPDGGAVAAAIRSAARLARVRRSPLSLSQRKGNTLCTKKLEVC</sequence>
<feature type="region of interest" description="Disordered" evidence="1">
    <location>
        <begin position="1"/>
        <end position="61"/>
    </location>
</feature>
<feature type="compositionally biased region" description="Gly residues" evidence="1">
    <location>
        <begin position="1"/>
        <end position="12"/>
    </location>
</feature>
<dbReference type="Ensembl" id="ENSACOT00000024589.1">
    <property type="protein sequence ID" value="ENSACOP00000023773.1"/>
    <property type="gene ID" value="ENSACOG00000016042.1"/>
</dbReference>
<dbReference type="PANTHER" id="PTHR15750:SF4">
    <property type="entry name" value="TUBULINYL-TYR CARBOXYPEPTIDASE 2"/>
    <property type="match status" value="1"/>
</dbReference>
<keyword evidence="3" id="KW-1185">Reference proteome</keyword>
<dbReference type="Proteomes" id="UP000694522">
    <property type="component" value="Unplaced"/>
</dbReference>
<dbReference type="GO" id="GO:0045765">
    <property type="term" value="P:regulation of angiogenesis"/>
    <property type="evidence" value="ECO:0007669"/>
    <property type="project" value="InterPro"/>
</dbReference>